<dbReference type="Proteomes" id="UP001151760">
    <property type="component" value="Unassembled WGS sequence"/>
</dbReference>
<comment type="caution">
    <text evidence="1">The sequence shown here is derived from an EMBL/GenBank/DDBJ whole genome shotgun (WGS) entry which is preliminary data.</text>
</comment>
<organism evidence="1 2">
    <name type="scientific">Tanacetum coccineum</name>
    <dbReference type="NCBI Taxonomy" id="301880"/>
    <lineage>
        <taxon>Eukaryota</taxon>
        <taxon>Viridiplantae</taxon>
        <taxon>Streptophyta</taxon>
        <taxon>Embryophyta</taxon>
        <taxon>Tracheophyta</taxon>
        <taxon>Spermatophyta</taxon>
        <taxon>Magnoliopsida</taxon>
        <taxon>eudicotyledons</taxon>
        <taxon>Gunneridae</taxon>
        <taxon>Pentapetalae</taxon>
        <taxon>asterids</taxon>
        <taxon>campanulids</taxon>
        <taxon>Asterales</taxon>
        <taxon>Asteraceae</taxon>
        <taxon>Asteroideae</taxon>
        <taxon>Anthemideae</taxon>
        <taxon>Anthemidinae</taxon>
        <taxon>Tanacetum</taxon>
    </lineage>
</organism>
<evidence type="ECO:0000313" key="1">
    <source>
        <dbReference type="EMBL" id="GJT99506.1"/>
    </source>
</evidence>
<sequence>MAAPGSSNVLARRAIDEIVEFSGETEVPKYMKVFILQEISKARRYASVLRDEARTVRACLAQVNAMISEMEAMDDQEEVFDSLMCLRDNRRIANDKLLGLNDMIAEAGEEISTKEAHVEIMDAAIKFE</sequence>
<protein>
    <submittedName>
        <fullName evidence="1">Uncharacterized protein</fullName>
    </submittedName>
</protein>
<name>A0ABQ5IJH0_9ASTR</name>
<reference evidence="1" key="1">
    <citation type="journal article" date="2022" name="Int. J. Mol. Sci.">
        <title>Draft Genome of Tanacetum Coccineum: Genomic Comparison of Closely Related Tanacetum-Family Plants.</title>
        <authorList>
            <person name="Yamashiro T."/>
            <person name="Shiraishi A."/>
            <person name="Nakayama K."/>
            <person name="Satake H."/>
        </authorList>
    </citation>
    <scope>NUCLEOTIDE SEQUENCE</scope>
</reference>
<keyword evidence="2" id="KW-1185">Reference proteome</keyword>
<dbReference type="EMBL" id="BQNB010020778">
    <property type="protein sequence ID" value="GJT99506.1"/>
    <property type="molecule type" value="Genomic_DNA"/>
</dbReference>
<evidence type="ECO:0000313" key="2">
    <source>
        <dbReference type="Proteomes" id="UP001151760"/>
    </source>
</evidence>
<reference evidence="1" key="2">
    <citation type="submission" date="2022-01" db="EMBL/GenBank/DDBJ databases">
        <authorList>
            <person name="Yamashiro T."/>
            <person name="Shiraishi A."/>
            <person name="Satake H."/>
            <person name="Nakayama K."/>
        </authorList>
    </citation>
    <scope>NUCLEOTIDE SEQUENCE</scope>
</reference>
<proteinExistence type="predicted"/>
<accession>A0ABQ5IJH0</accession>
<gene>
    <name evidence="1" type="ORF">Tco_1109845</name>
</gene>